<evidence type="ECO:0000313" key="3">
    <source>
        <dbReference type="Proteomes" id="UP000887568"/>
    </source>
</evidence>
<dbReference type="SUPFAM" id="SSF52047">
    <property type="entry name" value="RNI-like"/>
    <property type="match status" value="1"/>
</dbReference>
<sequence length="496" mass="55804">MRTLAQIPILVLFLCIVWDNLSKLPDHLTTLYKQFADVLVSRCCNEGEDQEALMNSVAKGLGRVALDGLLDPNGERLVFSSEEFDEKALTDGCRLGFVQEESFTSGLTKMKVVAFLHKSMQEYFAADYFANLHNASEEEFHERLKQINPYNVRAMEYLLRFACGISSGSPVTWLILEHVQKLDEVSLQKLPRLLWFESGRDELADKLDRPTQAQCDSQEDLLAMRYYLQCLRQPLVELKHLTVSCRSHEELALLRGIDSQMHDETSVYIDLSITCGLHECLEMLGKILPINNIRSISRFQVFVSYYVSEKTDEERHPPVEVDERLRGQIELSLAIGENSHLGEHVLGSLSRVCKQIIKQVALYGTTYNDVIRLANALAGCDRLTDVEVRNTNLHGHLAGVAPLISPSLGLMTLHSCGLNEDDVPDLISILPAGHGLEELDVCGNAFSTVGSESLTAHLRNLPKLHSFGLYYNGPNAECIREMVERNLPNVRSSHFY</sequence>
<proteinExistence type="predicted"/>
<dbReference type="OrthoDB" id="5982991at2759"/>
<dbReference type="GeneID" id="119725455"/>
<evidence type="ECO:0000313" key="2">
    <source>
        <dbReference type="EnsemblMetazoa" id="XP_038052790.1"/>
    </source>
</evidence>
<protein>
    <submittedName>
        <fullName evidence="2">Uncharacterized protein</fullName>
    </submittedName>
</protein>
<dbReference type="PANTHER" id="PTHR46312">
    <property type="entry name" value="NACHT DOMAIN-CONTAINING PROTEIN"/>
    <property type="match status" value="1"/>
</dbReference>
<dbReference type="PANTHER" id="PTHR46312:SF2">
    <property type="entry name" value="NUCLEOTIDE-BINDING OLIGOMERIZATION DOMAIN-CONTAINING PROTEIN 2-LIKE"/>
    <property type="match status" value="1"/>
</dbReference>
<accession>A0A913ZNV2</accession>
<keyword evidence="1" id="KW-0732">Signal</keyword>
<feature type="chain" id="PRO_5037345260" evidence="1">
    <location>
        <begin position="23"/>
        <end position="496"/>
    </location>
</feature>
<keyword evidence="3" id="KW-1185">Reference proteome</keyword>
<reference evidence="2" key="1">
    <citation type="submission" date="2022-11" db="UniProtKB">
        <authorList>
            <consortium name="EnsemblMetazoa"/>
        </authorList>
    </citation>
    <scope>IDENTIFICATION</scope>
</reference>
<dbReference type="AlphaFoldDB" id="A0A913ZNV2"/>
<name>A0A913ZNV2_PATMI</name>
<dbReference type="Gene3D" id="3.80.10.10">
    <property type="entry name" value="Ribonuclease Inhibitor"/>
    <property type="match status" value="1"/>
</dbReference>
<organism evidence="2 3">
    <name type="scientific">Patiria miniata</name>
    <name type="common">Bat star</name>
    <name type="synonym">Asterina miniata</name>
    <dbReference type="NCBI Taxonomy" id="46514"/>
    <lineage>
        <taxon>Eukaryota</taxon>
        <taxon>Metazoa</taxon>
        <taxon>Echinodermata</taxon>
        <taxon>Eleutherozoa</taxon>
        <taxon>Asterozoa</taxon>
        <taxon>Asteroidea</taxon>
        <taxon>Valvatacea</taxon>
        <taxon>Valvatida</taxon>
        <taxon>Asterinidae</taxon>
        <taxon>Patiria</taxon>
    </lineage>
</organism>
<dbReference type="InterPro" id="IPR032675">
    <property type="entry name" value="LRR_dom_sf"/>
</dbReference>
<feature type="signal peptide" evidence="1">
    <location>
        <begin position="1"/>
        <end position="22"/>
    </location>
</feature>
<dbReference type="Proteomes" id="UP000887568">
    <property type="component" value="Unplaced"/>
</dbReference>
<dbReference type="RefSeq" id="XP_038052790.1">
    <property type="nucleotide sequence ID" value="XM_038196862.1"/>
</dbReference>
<dbReference type="EnsemblMetazoa" id="XM_038196862.1">
    <property type="protein sequence ID" value="XP_038052790.1"/>
    <property type="gene ID" value="LOC119725455"/>
</dbReference>
<evidence type="ECO:0000256" key="1">
    <source>
        <dbReference type="SAM" id="SignalP"/>
    </source>
</evidence>